<accession>A0A248VEX8</accession>
<proteinExistence type="predicted"/>
<reference evidence="1 2" key="1">
    <citation type="submission" date="2017-08" db="EMBL/GenBank/DDBJ databases">
        <title>Identification and genetic characteristics of simultaneous BTEX- and naphthalene-degrading Paraburkholderia sp. BN5 isolated from petroleum-contaminated soil.</title>
        <authorList>
            <person name="Lee Y."/>
            <person name="Jeon C.O."/>
        </authorList>
    </citation>
    <scope>NUCLEOTIDE SEQUENCE [LARGE SCALE GENOMIC DNA]</scope>
    <source>
        <strain evidence="1 2">BN5</strain>
    </source>
</reference>
<sequence>MARRNFLKTAVTCAQFDAIRKRADAEGLTVSAFMRAVLDRAVEGLGVVDAIRDIVSTQPATATPDAWPAIQETLQLVRLMASHSHPQAAARITASCNQQYRQEGL</sequence>
<dbReference type="EMBL" id="CP022989">
    <property type="protein sequence ID" value="ASV97585.1"/>
    <property type="molecule type" value="Genomic_DNA"/>
</dbReference>
<gene>
    <name evidence="1" type="ORF">CJU94_05050</name>
</gene>
<evidence type="ECO:0000313" key="2">
    <source>
        <dbReference type="Proteomes" id="UP000215158"/>
    </source>
</evidence>
<organism evidence="1 2">
    <name type="scientific">Paraburkholderia aromaticivorans</name>
    <dbReference type="NCBI Taxonomy" id="2026199"/>
    <lineage>
        <taxon>Bacteria</taxon>
        <taxon>Pseudomonadati</taxon>
        <taxon>Pseudomonadota</taxon>
        <taxon>Betaproteobacteria</taxon>
        <taxon>Burkholderiales</taxon>
        <taxon>Burkholderiaceae</taxon>
        <taxon>Paraburkholderia</taxon>
    </lineage>
</organism>
<keyword evidence="2" id="KW-1185">Reference proteome</keyword>
<protein>
    <submittedName>
        <fullName evidence="1">Uncharacterized protein</fullName>
    </submittedName>
</protein>
<dbReference type="KEGG" id="parb:CJU94_05050"/>
<dbReference type="RefSeq" id="WP_095417778.1">
    <property type="nucleotide sequence ID" value="NZ_CP022989.1"/>
</dbReference>
<dbReference type="Proteomes" id="UP000215158">
    <property type="component" value="Chromosome 1"/>
</dbReference>
<dbReference type="AlphaFoldDB" id="A0A248VEX8"/>
<evidence type="ECO:0000313" key="1">
    <source>
        <dbReference type="EMBL" id="ASV97585.1"/>
    </source>
</evidence>
<name>A0A248VEX8_9BURK</name>